<dbReference type="Proteomes" id="UP000278441">
    <property type="component" value="Segment"/>
</dbReference>
<proteinExistence type="predicted"/>
<organism evidence="1 2">
    <name type="scientific">Vibrio phage 1.261.O._10N.286.51.A7</name>
    <dbReference type="NCBI Taxonomy" id="1881237"/>
    <lineage>
        <taxon>Viruses</taxon>
        <taxon>Duplodnaviria</taxon>
        <taxon>Heunggongvirae</taxon>
        <taxon>Uroviricota</taxon>
        <taxon>Caudoviricetes</taxon>
        <taxon>Schitoviridae</taxon>
        <taxon>Mukerjeevirus</taxon>
        <taxon>Mukerjeevirus mv51A7</taxon>
    </lineage>
</organism>
<keyword evidence="2" id="KW-1185">Reference proteome</keyword>
<dbReference type="EMBL" id="MG592625">
    <property type="protein sequence ID" value="AUR99009.1"/>
    <property type="molecule type" value="Genomic_DNA"/>
</dbReference>
<evidence type="ECO:0000313" key="1">
    <source>
        <dbReference type="EMBL" id="AUR99009.1"/>
    </source>
</evidence>
<evidence type="ECO:0000313" key="2">
    <source>
        <dbReference type="Proteomes" id="UP000278441"/>
    </source>
</evidence>
<protein>
    <submittedName>
        <fullName evidence="1">Uncharacterized protein</fullName>
    </submittedName>
</protein>
<reference evidence="1 2" key="1">
    <citation type="submission" date="2017-11" db="EMBL/GenBank/DDBJ databases">
        <title>A major lineage of nontailed dsDNA viruses as unrecognized killers of marine bacteria.</title>
        <authorList>
            <person name="Kauffman K.M."/>
            <person name="Hussain F.A."/>
            <person name="Yang J."/>
            <person name="Arevalo P."/>
            <person name="Brown J.M."/>
            <person name="Chang W.K."/>
            <person name="VanInsberghe D."/>
            <person name="Elsherbini J."/>
            <person name="Cutler M.B."/>
            <person name="Kelly L."/>
            <person name="Polz M.F."/>
        </authorList>
    </citation>
    <scope>NUCLEOTIDE SEQUENCE [LARGE SCALE GENOMIC DNA]</scope>
</reference>
<gene>
    <name evidence="1" type="ORF">NVP1261O_05</name>
</gene>
<name>A0A2I7RZC7_9CAUD</name>
<sequence>MTNRHPNADMLIAKVENMDLVLFSQALPYINPDIAPSAQDIKLTWVVHDRAVLPIDSKSTYFLCLPQHREVCLHWLNGGEVGYFHGKRWHTLTSHIDWEIIHIFMDESFPLQIKPKEFS</sequence>
<accession>A0A2I7RZC7</accession>